<keyword evidence="5" id="KW-0969">Cilium</keyword>
<dbReference type="GO" id="GO:0006402">
    <property type="term" value="P:mRNA catabolic process"/>
    <property type="evidence" value="ECO:0007669"/>
    <property type="project" value="InterPro"/>
</dbReference>
<sequence length="152" mass="17154">MTKPIQISLRAGERIYINGAVIRVGRKVTLELLNDVTFLLESHVMQVEDTTTPLRQLYFVVQTMLIDPRNAEATRALFESMHEALVDTCTNADIQEGLAEVKRHVEAHRPFDGLRTIRRLFAVEDSILGRSRQSESHGRTRAADRLAETAVA</sequence>
<accession>A0AAE3VTK1</accession>
<dbReference type="RefSeq" id="WP_306887499.1">
    <property type="nucleotide sequence ID" value="NZ_JAUSUL010000006.1"/>
</dbReference>
<evidence type="ECO:0000256" key="3">
    <source>
        <dbReference type="ARBA" id="ARBA00022884"/>
    </source>
</evidence>
<keyword evidence="2" id="KW-1005">Bacterial flagellum biogenesis</keyword>
<organism evidence="5 6">
    <name type="scientific">Amorphus orientalis</name>
    <dbReference type="NCBI Taxonomy" id="649198"/>
    <lineage>
        <taxon>Bacteria</taxon>
        <taxon>Pseudomonadati</taxon>
        <taxon>Pseudomonadota</taxon>
        <taxon>Alphaproteobacteria</taxon>
        <taxon>Hyphomicrobiales</taxon>
        <taxon>Amorphaceae</taxon>
        <taxon>Amorphus</taxon>
    </lineage>
</organism>
<protein>
    <submittedName>
        <fullName evidence="5">Flagellar protein FlbT</fullName>
    </submittedName>
</protein>
<dbReference type="PIRSF" id="PIRSF009533">
    <property type="entry name" value="FlbT"/>
    <property type="match status" value="1"/>
</dbReference>
<feature type="region of interest" description="Disordered" evidence="4">
    <location>
        <begin position="132"/>
        <end position="152"/>
    </location>
</feature>
<evidence type="ECO:0000256" key="1">
    <source>
        <dbReference type="ARBA" id="ARBA00022491"/>
    </source>
</evidence>
<evidence type="ECO:0000256" key="4">
    <source>
        <dbReference type="SAM" id="MobiDB-lite"/>
    </source>
</evidence>
<keyword evidence="6" id="KW-1185">Reference proteome</keyword>
<dbReference type="GO" id="GO:1902209">
    <property type="term" value="P:negative regulation of bacterial-type flagellum assembly"/>
    <property type="evidence" value="ECO:0007669"/>
    <property type="project" value="InterPro"/>
</dbReference>
<keyword evidence="5" id="KW-0282">Flagellum</keyword>
<name>A0AAE3VTK1_9HYPH</name>
<dbReference type="Proteomes" id="UP001229244">
    <property type="component" value="Unassembled WGS sequence"/>
</dbReference>
<gene>
    <name evidence="5" type="ORF">J2S73_004061</name>
</gene>
<keyword evidence="5" id="KW-0966">Cell projection</keyword>
<evidence type="ECO:0000313" key="5">
    <source>
        <dbReference type="EMBL" id="MDQ0317575.1"/>
    </source>
</evidence>
<dbReference type="AlphaFoldDB" id="A0AAE3VTK1"/>
<dbReference type="NCBIfam" id="NF001995">
    <property type="entry name" value="PRK00794.1-1"/>
    <property type="match status" value="1"/>
</dbReference>
<dbReference type="GO" id="GO:0048027">
    <property type="term" value="F:mRNA 5'-UTR binding"/>
    <property type="evidence" value="ECO:0007669"/>
    <property type="project" value="InterPro"/>
</dbReference>
<comment type="caution">
    <text evidence="5">The sequence shown here is derived from an EMBL/GenBank/DDBJ whole genome shotgun (WGS) entry which is preliminary data.</text>
</comment>
<dbReference type="Pfam" id="PF07378">
    <property type="entry name" value="FlbT"/>
    <property type="match status" value="1"/>
</dbReference>
<reference evidence="5" key="1">
    <citation type="submission" date="2023-07" db="EMBL/GenBank/DDBJ databases">
        <title>Genomic Encyclopedia of Type Strains, Phase IV (KMG-IV): sequencing the most valuable type-strain genomes for metagenomic binning, comparative biology and taxonomic classification.</title>
        <authorList>
            <person name="Goeker M."/>
        </authorList>
    </citation>
    <scope>NUCLEOTIDE SEQUENCE</scope>
    <source>
        <strain evidence="5">DSM 21202</strain>
    </source>
</reference>
<dbReference type="EMBL" id="JAUSUL010000006">
    <property type="protein sequence ID" value="MDQ0317575.1"/>
    <property type="molecule type" value="Genomic_DNA"/>
</dbReference>
<keyword evidence="1" id="KW-0678">Repressor</keyword>
<evidence type="ECO:0000313" key="6">
    <source>
        <dbReference type="Proteomes" id="UP001229244"/>
    </source>
</evidence>
<evidence type="ECO:0000256" key="2">
    <source>
        <dbReference type="ARBA" id="ARBA00022795"/>
    </source>
</evidence>
<dbReference type="InterPro" id="IPR009967">
    <property type="entry name" value="Flagellum_FlbT"/>
</dbReference>
<dbReference type="GO" id="GO:0044781">
    <property type="term" value="P:bacterial-type flagellum organization"/>
    <property type="evidence" value="ECO:0007669"/>
    <property type="project" value="UniProtKB-KW"/>
</dbReference>
<keyword evidence="3" id="KW-0694">RNA-binding</keyword>
<proteinExistence type="predicted"/>